<keyword evidence="2" id="KW-0732">Signal</keyword>
<feature type="signal peptide" evidence="2">
    <location>
        <begin position="1"/>
        <end position="16"/>
    </location>
</feature>
<evidence type="ECO:0000313" key="3">
    <source>
        <dbReference type="Ensembl" id="ENSACOP00000020531.1"/>
    </source>
</evidence>
<reference evidence="3" key="2">
    <citation type="submission" date="2025-09" db="UniProtKB">
        <authorList>
            <consortium name="Ensembl"/>
        </authorList>
    </citation>
    <scope>IDENTIFICATION</scope>
</reference>
<name>A0A8B9GEK7_9PSIT</name>
<evidence type="ECO:0000256" key="1">
    <source>
        <dbReference type="SAM" id="MobiDB-lite"/>
    </source>
</evidence>
<evidence type="ECO:0000256" key="2">
    <source>
        <dbReference type="SAM" id="SignalP"/>
    </source>
</evidence>
<protein>
    <submittedName>
        <fullName evidence="3">Uncharacterized protein</fullName>
    </submittedName>
</protein>
<feature type="region of interest" description="Disordered" evidence="1">
    <location>
        <begin position="101"/>
        <end position="211"/>
    </location>
</feature>
<dbReference type="Ensembl" id="ENSACOT00000021269.1">
    <property type="protein sequence ID" value="ENSACOP00000020531.1"/>
    <property type="gene ID" value="ENSACOG00000014136.1"/>
</dbReference>
<feature type="chain" id="PRO_5034016820" evidence="2">
    <location>
        <begin position="17"/>
        <end position="211"/>
    </location>
</feature>
<dbReference type="Proteomes" id="UP000694522">
    <property type="component" value="Unplaced"/>
</dbReference>
<keyword evidence="4" id="KW-1185">Reference proteome</keyword>
<organism evidence="3 4">
    <name type="scientific">Amazona collaria</name>
    <name type="common">yellow-billed parrot</name>
    <dbReference type="NCBI Taxonomy" id="241587"/>
    <lineage>
        <taxon>Eukaryota</taxon>
        <taxon>Metazoa</taxon>
        <taxon>Chordata</taxon>
        <taxon>Craniata</taxon>
        <taxon>Vertebrata</taxon>
        <taxon>Euteleostomi</taxon>
        <taxon>Archelosauria</taxon>
        <taxon>Archosauria</taxon>
        <taxon>Dinosauria</taxon>
        <taxon>Saurischia</taxon>
        <taxon>Theropoda</taxon>
        <taxon>Coelurosauria</taxon>
        <taxon>Aves</taxon>
        <taxon>Neognathae</taxon>
        <taxon>Neoaves</taxon>
        <taxon>Telluraves</taxon>
        <taxon>Australaves</taxon>
        <taxon>Psittaciformes</taxon>
        <taxon>Psittacidae</taxon>
        <taxon>Amazona</taxon>
    </lineage>
</organism>
<proteinExistence type="predicted"/>
<reference evidence="3" key="1">
    <citation type="submission" date="2025-08" db="UniProtKB">
        <authorList>
            <consortium name="Ensembl"/>
        </authorList>
    </citation>
    <scope>IDENTIFICATION</scope>
</reference>
<accession>A0A8B9GEK7</accession>
<sequence length="211" mass="21066">MLWVASVWCWAQMCPAVVPDVEVHGAKPSPLPSPCAWGSGALELQPPNLCRHPQGTRCSLLRPWVRAGLAGKSKGMGLDGGEERCGRVCGEGESLIPAAPASCSRASGTAGPSGSASASGGEMSSSEPSTPAQTPLVAPVIPSPSLASPLAPPVPSPTKWEGTGTPPGGVLQHPMVVLTERRQGQAEGAGEVQDPAGAGAGVEEQDAGAAG</sequence>
<dbReference type="AlphaFoldDB" id="A0A8B9GEK7"/>
<evidence type="ECO:0000313" key="4">
    <source>
        <dbReference type="Proteomes" id="UP000694522"/>
    </source>
</evidence>
<feature type="compositionally biased region" description="Low complexity" evidence="1">
    <location>
        <begin position="137"/>
        <end position="149"/>
    </location>
</feature>
<feature type="compositionally biased region" description="Low complexity" evidence="1">
    <location>
        <begin position="106"/>
        <end position="130"/>
    </location>
</feature>